<feature type="compositionally biased region" description="Basic and acidic residues" evidence="1">
    <location>
        <begin position="566"/>
        <end position="585"/>
    </location>
</feature>
<feature type="region of interest" description="Disordered" evidence="1">
    <location>
        <begin position="566"/>
        <end position="591"/>
    </location>
</feature>
<protein>
    <submittedName>
        <fullName evidence="3">Tetratricopeptide repeat protein</fullName>
    </submittedName>
</protein>
<dbReference type="InterPro" id="IPR052943">
    <property type="entry name" value="TMTC_O-mannosyl-trnsfr"/>
</dbReference>
<evidence type="ECO:0000313" key="4">
    <source>
        <dbReference type="Proteomes" id="UP001177769"/>
    </source>
</evidence>
<accession>A0AA95NCB9</accession>
<name>A0AA95NCB9_9BURK</name>
<dbReference type="Pfam" id="PF14559">
    <property type="entry name" value="TPR_19"/>
    <property type="match status" value="2"/>
</dbReference>
<feature type="chain" id="PRO_5041706309" evidence="2">
    <location>
        <begin position="32"/>
        <end position="591"/>
    </location>
</feature>
<reference evidence="3" key="1">
    <citation type="submission" date="2023-01" db="EMBL/GenBank/DDBJ databases">
        <title>Whole genome sequence of Paucibacter sp. S2-9 isolated from pond sediment.</title>
        <authorList>
            <person name="Jung J.Y."/>
        </authorList>
    </citation>
    <scope>NUCLEOTIDE SEQUENCE</scope>
    <source>
        <strain evidence="3">S2-9</strain>
    </source>
</reference>
<dbReference type="AlphaFoldDB" id="A0AA95NCB9"/>
<dbReference type="PANTHER" id="PTHR44809:SF1">
    <property type="entry name" value="PROTEIN O-MANNOSYL-TRANSFERASE TMTC1"/>
    <property type="match status" value="1"/>
</dbReference>
<dbReference type="InterPro" id="IPR011990">
    <property type="entry name" value="TPR-like_helical_dom_sf"/>
</dbReference>
<dbReference type="InterPro" id="IPR019734">
    <property type="entry name" value="TPR_rpt"/>
</dbReference>
<proteinExistence type="predicted"/>
<evidence type="ECO:0000256" key="1">
    <source>
        <dbReference type="SAM" id="MobiDB-lite"/>
    </source>
</evidence>
<dbReference type="EMBL" id="CP116346">
    <property type="protein sequence ID" value="WIT12432.1"/>
    <property type="molecule type" value="Genomic_DNA"/>
</dbReference>
<dbReference type="KEGG" id="pais:PFX98_02150"/>
<evidence type="ECO:0000313" key="3">
    <source>
        <dbReference type="EMBL" id="WIT12432.1"/>
    </source>
</evidence>
<sequence>MPASNRRPPAKPLWAPAILSVLMGCAAPAWAASEADSAPAVISNSAMDAPLFYQLLIGELELNAGQAGTAYQVLLDAARRTQDQALFKRVVSIALQARAGEQALIAAKAWRDASPDSIDAHQSLLQLLALLNKPAEAAAPLKSLLALTPAAQRGAVLASLPQLFQRAPEPKQVLAGLKPTLQEAAQQPDTRMMGMLVLAKLEQVADEVDGAMALTRSAASEFPDAEEPLILALDLMGQRAEAETLIRSALQAKPDNHGLRQAYGRALARAQRPADAAREFRLLTEQMPDNPSSWLALGSLELELGHAEAADGALRSFLKRLEGDKAAEPELSDAGKDARQQAWLLLAHAAEMRGELKAAEAWLLRVDAPQRQMETQLRRASLLARQGKLAQARQLIQALPGEREQDLRAKLLAEAQLLRDAREWAPALDVLSKASERFPDDADLIYERSMMAEKLGRTAEMEALLRKVIELRPSHYHAYNALGYSLADRKERLPEARELIAKALSFAPQEPFIVDSMGWVEYRMGKLDEAERLLRQAYGSRPDAEIAAHLGEVLWAAGQRDEAKRIWAEGSKRDPKNEALRETMQRLKAKP</sequence>
<keyword evidence="2" id="KW-0732">Signal</keyword>
<dbReference type="PROSITE" id="PS51257">
    <property type="entry name" value="PROKAR_LIPOPROTEIN"/>
    <property type="match status" value="1"/>
</dbReference>
<feature type="signal peptide" evidence="2">
    <location>
        <begin position="1"/>
        <end position="31"/>
    </location>
</feature>
<dbReference type="SUPFAM" id="SSF48452">
    <property type="entry name" value="TPR-like"/>
    <property type="match status" value="2"/>
</dbReference>
<gene>
    <name evidence="3" type="ORF">PFX98_02150</name>
</gene>
<dbReference type="RefSeq" id="WP_285233530.1">
    <property type="nucleotide sequence ID" value="NZ_CP116346.1"/>
</dbReference>
<dbReference type="Gene3D" id="1.25.40.10">
    <property type="entry name" value="Tetratricopeptide repeat domain"/>
    <property type="match status" value="2"/>
</dbReference>
<dbReference type="Proteomes" id="UP001177769">
    <property type="component" value="Chromosome"/>
</dbReference>
<keyword evidence="4" id="KW-1185">Reference proteome</keyword>
<organism evidence="3 4">
    <name type="scientific">Paucibacter sediminis</name>
    <dbReference type="NCBI Taxonomy" id="3019553"/>
    <lineage>
        <taxon>Bacteria</taxon>
        <taxon>Pseudomonadati</taxon>
        <taxon>Pseudomonadota</taxon>
        <taxon>Betaproteobacteria</taxon>
        <taxon>Burkholderiales</taxon>
        <taxon>Sphaerotilaceae</taxon>
        <taxon>Roseateles</taxon>
    </lineage>
</organism>
<dbReference type="PANTHER" id="PTHR44809">
    <property type="match status" value="1"/>
</dbReference>
<dbReference type="SMART" id="SM00028">
    <property type="entry name" value="TPR"/>
    <property type="match status" value="5"/>
</dbReference>
<evidence type="ECO:0000256" key="2">
    <source>
        <dbReference type="SAM" id="SignalP"/>
    </source>
</evidence>
<dbReference type="Pfam" id="PF13432">
    <property type="entry name" value="TPR_16"/>
    <property type="match status" value="1"/>
</dbReference>